<sequence length="228" mass="26729">MKEESSTDNRYLGIFTAELQLCLKSLSLNPQQILNLKPLELFNDTMANSSPQKDLYKSPLRDNLLTFIFSPKFCQRPKILNGPDSPGWDEVIQAPNSAASNYNHFFYLIDIFHDNPEINTRYTSRIRFTSYAREMKPNGLEPEHPNVNWGNNWGPCGSWSDYTLTIDFTYDGEDVTSWEWQRKTEFIREVLRLYFEREQDVGSWKRIRYSPDTRDGAPYGCNVKERVE</sequence>
<proteinExistence type="predicted"/>
<reference evidence="1" key="1">
    <citation type="submission" date="2021-07" db="EMBL/GenBank/DDBJ databases">
        <authorList>
            <person name="Durling M."/>
        </authorList>
    </citation>
    <scope>NUCLEOTIDE SEQUENCE</scope>
</reference>
<keyword evidence="2" id="KW-1185">Reference proteome</keyword>
<dbReference type="AlphaFoldDB" id="A0A9N9L383"/>
<dbReference type="Proteomes" id="UP000696280">
    <property type="component" value="Unassembled WGS sequence"/>
</dbReference>
<dbReference type="EMBL" id="CAJVRL010000084">
    <property type="protein sequence ID" value="CAG8958664.1"/>
    <property type="molecule type" value="Genomic_DNA"/>
</dbReference>
<evidence type="ECO:0000313" key="2">
    <source>
        <dbReference type="Proteomes" id="UP000696280"/>
    </source>
</evidence>
<protein>
    <submittedName>
        <fullName evidence="1">Uncharacterized protein</fullName>
    </submittedName>
</protein>
<evidence type="ECO:0000313" key="1">
    <source>
        <dbReference type="EMBL" id="CAG8958664.1"/>
    </source>
</evidence>
<name>A0A9N9L383_9HELO</name>
<gene>
    <name evidence="1" type="ORF">HYFRA_00011505</name>
</gene>
<accession>A0A9N9L383</accession>
<organism evidence="1 2">
    <name type="scientific">Hymenoscyphus fraxineus</name>
    <dbReference type="NCBI Taxonomy" id="746836"/>
    <lineage>
        <taxon>Eukaryota</taxon>
        <taxon>Fungi</taxon>
        <taxon>Dikarya</taxon>
        <taxon>Ascomycota</taxon>
        <taxon>Pezizomycotina</taxon>
        <taxon>Leotiomycetes</taxon>
        <taxon>Helotiales</taxon>
        <taxon>Helotiaceae</taxon>
        <taxon>Hymenoscyphus</taxon>
    </lineage>
</organism>
<comment type="caution">
    <text evidence="1">The sequence shown here is derived from an EMBL/GenBank/DDBJ whole genome shotgun (WGS) entry which is preliminary data.</text>
</comment>